<dbReference type="AlphaFoldDB" id="A0A9D4MNM3"/>
<evidence type="ECO:0000313" key="2">
    <source>
        <dbReference type="Proteomes" id="UP000828390"/>
    </source>
</evidence>
<accession>A0A9D4MNM3</accession>
<name>A0A9D4MNM3_DREPO</name>
<comment type="caution">
    <text evidence="1">The sequence shown here is derived from an EMBL/GenBank/DDBJ whole genome shotgun (WGS) entry which is preliminary data.</text>
</comment>
<gene>
    <name evidence="1" type="ORF">DPMN_002865</name>
</gene>
<proteinExistence type="predicted"/>
<sequence>MELLILKYWEGRKTPVTVKRPAKSCDQPILWPAKSCDQRSQVTSQVLGSA</sequence>
<evidence type="ECO:0000313" key="1">
    <source>
        <dbReference type="EMBL" id="KAH3878964.1"/>
    </source>
</evidence>
<reference evidence="1" key="1">
    <citation type="journal article" date="2019" name="bioRxiv">
        <title>The Genome of the Zebra Mussel, Dreissena polymorpha: A Resource for Invasive Species Research.</title>
        <authorList>
            <person name="McCartney M.A."/>
            <person name="Auch B."/>
            <person name="Kono T."/>
            <person name="Mallez S."/>
            <person name="Zhang Y."/>
            <person name="Obille A."/>
            <person name="Becker A."/>
            <person name="Abrahante J.E."/>
            <person name="Garbe J."/>
            <person name="Badalamenti J.P."/>
            <person name="Herman A."/>
            <person name="Mangelson H."/>
            <person name="Liachko I."/>
            <person name="Sullivan S."/>
            <person name="Sone E.D."/>
            <person name="Koren S."/>
            <person name="Silverstein K.A.T."/>
            <person name="Beckman K.B."/>
            <person name="Gohl D.M."/>
        </authorList>
    </citation>
    <scope>NUCLEOTIDE SEQUENCE</scope>
    <source>
        <strain evidence="1">Duluth1</strain>
        <tissue evidence="1">Whole animal</tissue>
    </source>
</reference>
<reference evidence="1" key="2">
    <citation type="submission" date="2020-11" db="EMBL/GenBank/DDBJ databases">
        <authorList>
            <person name="McCartney M.A."/>
            <person name="Auch B."/>
            <person name="Kono T."/>
            <person name="Mallez S."/>
            <person name="Becker A."/>
            <person name="Gohl D.M."/>
            <person name="Silverstein K.A.T."/>
            <person name="Koren S."/>
            <person name="Bechman K.B."/>
            <person name="Herman A."/>
            <person name="Abrahante J.E."/>
            <person name="Garbe J."/>
        </authorList>
    </citation>
    <scope>NUCLEOTIDE SEQUENCE</scope>
    <source>
        <strain evidence="1">Duluth1</strain>
        <tissue evidence="1">Whole animal</tissue>
    </source>
</reference>
<organism evidence="1 2">
    <name type="scientific">Dreissena polymorpha</name>
    <name type="common">Zebra mussel</name>
    <name type="synonym">Mytilus polymorpha</name>
    <dbReference type="NCBI Taxonomy" id="45954"/>
    <lineage>
        <taxon>Eukaryota</taxon>
        <taxon>Metazoa</taxon>
        <taxon>Spiralia</taxon>
        <taxon>Lophotrochozoa</taxon>
        <taxon>Mollusca</taxon>
        <taxon>Bivalvia</taxon>
        <taxon>Autobranchia</taxon>
        <taxon>Heteroconchia</taxon>
        <taxon>Euheterodonta</taxon>
        <taxon>Imparidentia</taxon>
        <taxon>Neoheterodontei</taxon>
        <taxon>Myida</taxon>
        <taxon>Dreissenoidea</taxon>
        <taxon>Dreissenidae</taxon>
        <taxon>Dreissena</taxon>
    </lineage>
</organism>
<dbReference type="Proteomes" id="UP000828390">
    <property type="component" value="Unassembled WGS sequence"/>
</dbReference>
<protein>
    <submittedName>
        <fullName evidence="1">Uncharacterized protein</fullName>
    </submittedName>
</protein>
<dbReference type="EMBL" id="JAIWYP010000001">
    <property type="protein sequence ID" value="KAH3878964.1"/>
    <property type="molecule type" value="Genomic_DNA"/>
</dbReference>
<keyword evidence="2" id="KW-1185">Reference proteome</keyword>